<evidence type="ECO:0000313" key="1">
    <source>
        <dbReference type="EMBL" id="KIH65698.1"/>
    </source>
</evidence>
<protein>
    <submittedName>
        <fullName evidence="1">Uncharacterized protein</fullName>
    </submittedName>
</protein>
<accession>A0A0C2D7R8</accession>
<organism evidence="1 2">
    <name type="scientific">Ancylostoma duodenale</name>
    <dbReference type="NCBI Taxonomy" id="51022"/>
    <lineage>
        <taxon>Eukaryota</taxon>
        <taxon>Metazoa</taxon>
        <taxon>Ecdysozoa</taxon>
        <taxon>Nematoda</taxon>
        <taxon>Chromadorea</taxon>
        <taxon>Rhabditida</taxon>
        <taxon>Rhabditina</taxon>
        <taxon>Rhabditomorpha</taxon>
        <taxon>Strongyloidea</taxon>
        <taxon>Ancylostomatidae</taxon>
        <taxon>Ancylostomatinae</taxon>
        <taxon>Ancylostoma</taxon>
    </lineage>
</organism>
<dbReference type="EMBL" id="KN727432">
    <property type="protein sequence ID" value="KIH65698.1"/>
    <property type="molecule type" value="Genomic_DNA"/>
</dbReference>
<reference evidence="1 2" key="1">
    <citation type="submission" date="2013-12" db="EMBL/GenBank/DDBJ databases">
        <title>Draft genome of the parsitic nematode Ancylostoma duodenale.</title>
        <authorList>
            <person name="Mitreva M."/>
        </authorList>
    </citation>
    <scope>NUCLEOTIDE SEQUENCE [LARGE SCALE GENOMIC DNA]</scope>
    <source>
        <strain evidence="1 2">Zhejiang</strain>
    </source>
</reference>
<dbReference type="AlphaFoldDB" id="A0A0C2D7R8"/>
<keyword evidence="2" id="KW-1185">Reference proteome</keyword>
<dbReference type="Proteomes" id="UP000054047">
    <property type="component" value="Unassembled WGS sequence"/>
</dbReference>
<name>A0A0C2D7R8_9BILA</name>
<sequence length="70" mass="7677">LFEGHELKNGINIVSLNGSTGDIEQSASFDVAESDGKLISWLRIKRPISPTPNKFSVWMLVKTLDSTGET</sequence>
<dbReference type="OrthoDB" id="440755at2759"/>
<evidence type="ECO:0000313" key="2">
    <source>
        <dbReference type="Proteomes" id="UP000054047"/>
    </source>
</evidence>
<proteinExistence type="predicted"/>
<gene>
    <name evidence="1" type="ORF">ANCDUO_03982</name>
</gene>
<feature type="non-terminal residue" evidence="1">
    <location>
        <position position="1"/>
    </location>
</feature>